<dbReference type="RefSeq" id="WP_101678177.1">
    <property type="nucleotide sequence ID" value="NZ_CP136958.1"/>
</dbReference>
<protein>
    <submittedName>
        <fullName evidence="3">Amidohydrolase</fullName>
    </submittedName>
</protein>
<feature type="binding site" evidence="1">
    <location>
        <position position="215"/>
    </location>
    <ligand>
        <name>Mn(2+)</name>
        <dbReference type="ChEBI" id="CHEBI:29035"/>
        <label>2</label>
    </ligand>
</feature>
<evidence type="ECO:0000313" key="3">
    <source>
        <dbReference type="EMBL" id="WOT02037.1"/>
    </source>
</evidence>
<feature type="binding site" evidence="1">
    <location>
        <position position="412"/>
    </location>
    <ligand>
        <name>Mn(2+)</name>
        <dbReference type="ChEBI" id="CHEBI:29035"/>
        <label>2</label>
    </ligand>
</feature>
<dbReference type="InterPro" id="IPR011650">
    <property type="entry name" value="Peptidase_M20_dimer"/>
</dbReference>
<organism evidence="3 4">
    <name type="scientific">Corynebacterium pyruviciproducens</name>
    <dbReference type="NCBI Taxonomy" id="598660"/>
    <lineage>
        <taxon>Bacteria</taxon>
        <taxon>Bacillati</taxon>
        <taxon>Actinomycetota</taxon>
        <taxon>Actinomycetes</taxon>
        <taxon>Mycobacteriales</taxon>
        <taxon>Corynebacteriaceae</taxon>
        <taxon>Corynebacterium</taxon>
    </lineage>
</organism>
<dbReference type="EMBL" id="CP136958">
    <property type="protein sequence ID" value="WOT02037.1"/>
    <property type="molecule type" value="Genomic_DNA"/>
</dbReference>
<dbReference type="PIRSF" id="PIRSF005962">
    <property type="entry name" value="Pept_M20D_amidohydro"/>
    <property type="match status" value="1"/>
</dbReference>
<dbReference type="KEGG" id="cpyr:CYJ47_12440"/>
<dbReference type="Proteomes" id="UP000234560">
    <property type="component" value="Chromosome"/>
</dbReference>
<dbReference type="InterPro" id="IPR052030">
    <property type="entry name" value="Peptidase_M20/M20A_hydrolases"/>
</dbReference>
<reference evidence="3" key="2">
    <citation type="submission" date="2023-10" db="EMBL/GenBank/DDBJ databases">
        <authorList>
            <person name="Choi B."/>
        </authorList>
    </citation>
    <scope>NUCLEOTIDE SEQUENCE</scope>
    <source>
        <strain evidence="3">UMB0763</strain>
    </source>
</reference>
<dbReference type="PANTHER" id="PTHR30575:SF3">
    <property type="entry name" value="PEPTIDASE M20 DIMERISATION DOMAIN-CONTAINING PROTEIN"/>
    <property type="match status" value="1"/>
</dbReference>
<dbReference type="InterPro" id="IPR017439">
    <property type="entry name" value="Amidohydrolase"/>
</dbReference>
<name>A0AAF0YQ26_9CORY</name>
<accession>A0AAF0YQ26</accession>
<dbReference type="Gene3D" id="3.40.630.10">
    <property type="entry name" value="Zn peptidases"/>
    <property type="match status" value="2"/>
</dbReference>
<keyword evidence="1" id="KW-0464">Manganese</keyword>
<dbReference type="GO" id="GO:0071713">
    <property type="term" value="F:para-aminobenzoyl-glutamate hydrolase activity"/>
    <property type="evidence" value="ECO:0007669"/>
    <property type="project" value="TreeGrafter"/>
</dbReference>
<dbReference type="GO" id="GO:0046872">
    <property type="term" value="F:metal ion binding"/>
    <property type="evidence" value="ECO:0007669"/>
    <property type="project" value="UniProtKB-KW"/>
</dbReference>
<gene>
    <name evidence="3" type="ORF">CYJ47_12440</name>
</gene>
<feature type="domain" description="Peptidase M20 dimerisation" evidence="2">
    <location>
        <begin position="239"/>
        <end position="331"/>
    </location>
</feature>
<evidence type="ECO:0000259" key="2">
    <source>
        <dbReference type="Pfam" id="PF07687"/>
    </source>
</evidence>
<dbReference type="SUPFAM" id="SSF53187">
    <property type="entry name" value="Zn-dependent exopeptidases"/>
    <property type="match status" value="1"/>
</dbReference>
<feature type="binding site" evidence="1">
    <location>
        <position position="191"/>
    </location>
    <ligand>
        <name>Mn(2+)</name>
        <dbReference type="ChEBI" id="CHEBI:29035"/>
        <label>2</label>
    </ligand>
</feature>
<dbReference type="PANTHER" id="PTHR30575">
    <property type="entry name" value="PEPTIDASE M20"/>
    <property type="match status" value="1"/>
</dbReference>
<dbReference type="Pfam" id="PF07687">
    <property type="entry name" value="M20_dimer"/>
    <property type="match status" value="1"/>
</dbReference>
<dbReference type="GO" id="GO:0016805">
    <property type="term" value="F:dipeptidase activity"/>
    <property type="evidence" value="ECO:0007669"/>
    <property type="project" value="TreeGrafter"/>
</dbReference>
<dbReference type="SUPFAM" id="SSF55031">
    <property type="entry name" value="Bacterial exopeptidase dimerisation domain"/>
    <property type="match status" value="1"/>
</dbReference>
<evidence type="ECO:0000256" key="1">
    <source>
        <dbReference type="PIRSR" id="PIRSR005962-1"/>
    </source>
</evidence>
<dbReference type="GO" id="GO:0046657">
    <property type="term" value="P:folic acid catabolic process"/>
    <property type="evidence" value="ECO:0007669"/>
    <property type="project" value="TreeGrafter"/>
</dbReference>
<sequence>MPELKEETAQNVVNYVDGLKEQLVKFRRDFHMHPELGFLEYRTTSLIVSELREAGYEVLTGKDACKEDARMGLPSEEDDKAAIARAIEEGADDEFVKSIAGGHTGAVAIMKNGEGPVIGMRFDIDCLPLNETTEEGHFPADHGFISKHPASMHACGHDAHITMGLGVAKAMAALKDQWSGTLKILFQPAEEGVRGAQAMVEAGHVDDVDIMLGQHVWPHDFEEFDFAPGSGGALATTKFDVDFKGRAAHASGAPEKGRNALLAACTAVLNLYAISRHSGGSTRVSVGKLQAGDTRNIVAEHAHFEMEVRGENTEINQYMADRARTVVKAAAEMYECEFTMERMGEAISLESDPELMDEIAKAGEAVGIRPKNPQWEEMTASEDYSYMMKRVQENGGKASLMLFFTPSKVGLHSVDFSVDESVLVKGVKVFTATAMAYMPSK</sequence>
<dbReference type="InterPro" id="IPR036264">
    <property type="entry name" value="Bact_exopeptidase_dim_dom"/>
</dbReference>
<dbReference type="AlphaFoldDB" id="A0AAF0YQ26"/>
<dbReference type="InterPro" id="IPR002933">
    <property type="entry name" value="Peptidase_M20"/>
</dbReference>
<feature type="binding site" evidence="1">
    <location>
        <position position="155"/>
    </location>
    <ligand>
        <name>Mn(2+)</name>
        <dbReference type="ChEBI" id="CHEBI:29035"/>
        <label>2</label>
    </ligand>
</feature>
<dbReference type="NCBIfam" id="TIGR01891">
    <property type="entry name" value="amidohydrolases"/>
    <property type="match status" value="1"/>
</dbReference>
<comment type="cofactor">
    <cofactor evidence="1">
        <name>Mn(2+)</name>
        <dbReference type="ChEBI" id="CHEBI:29035"/>
    </cofactor>
    <text evidence="1">The Mn(2+) ion enhances activity.</text>
</comment>
<reference evidence="3" key="1">
    <citation type="submission" date="2017-12" db="EMBL/GenBank/DDBJ databases">
        <authorList>
            <person name="Thomas-White K."/>
            <person name="Wolfe A.J."/>
        </authorList>
    </citation>
    <scope>NUCLEOTIDE SEQUENCE</scope>
    <source>
        <strain evidence="3">UMB0763</strain>
    </source>
</reference>
<evidence type="ECO:0000313" key="4">
    <source>
        <dbReference type="Proteomes" id="UP000234560"/>
    </source>
</evidence>
<dbReference type="GO" id="GO:0005737">
    <property type="term" value="C:cytoplasm"/>
    <property type="evidence" value="ECO:0007669"/>
    <property type="project" value="TreeGrafter"/>
</dbReference>
<dbReference type="Pfam" id="PF01546">
    <property type="entry name" value="Peptidase_M20"/>
    <property type="match status" value="1"/>
</dbReference>
<feature type="binding site" evidence="1">
    <location>
        <position position="157"/>
    </location>
    <ligand>
        <name>Mn(2+)</name>
        <dbReference type="ChEBI" id="CHEBI:29035"/>
        <label>2</label>
    </ligand>
</feature>
<keyword evidence="1" id="KW-0479">Metal-binding</keyword>
<proteinExistence type="predicted"/>